<dbReference type="Proteomes" id="UP001066276">
    <property type="component" value="Chromosome 2_1"/>
</dbReference>
<name>A0AAV7V5X3_PLEWA</name>
<keyword evidence="3" id="KW-1185">Reference proteome</keyword>
<proteinExistence type="predicted"/>
<protein>
    <submittedName>
        <fullName evidence="2">Uncharacterized protein</fullName>
    </submittedName>
</protein>
<sequence length="117" mass="12578">MRMRVAPACRAGCTFNPRARYKGTSVSINLLQTKGMKCAFIGKNGKHESGKAGAGLHLRRRHAQDPTRPHPRRRAQDPKVGSPEVEVRTGPQETSPEAGARTGPHDASPGEKTCTGP</sequence>
<gene>
    <name evidence="2" type="ORF">NDU88_000627</name>
</gene>
<organism evidence="2 3">
    <name type="scientific">Pleurodeles waltl</name>
    <name type="common">Iberian ribbed newt</name>
    <dbReference type="NCBI Taxonomy" id="8319"/>
    <lineage>
        <taxon>Eukaryota</taxon>
        <taxon>Metazoa</taxon>
        <taxon>Chordata</taxon>
        <taxon>Craniata</taxon>
        <taxon>Vertebrata</taxon>
        <taxon>Euteleostomi</taxon>
        <taxon>Amphibia</taxon>
        <taxon>Batrachia</taxon>
        <taxon>Caudata</taxon>
        <taxon>Salamandroidea</taxon>
        <taxon>Salamandridae</taxon>
        <taxon>Pleurodelinae</taxon>
        <taxon>Pleurodeles</taxon>
    </lineage>
</organism>
<accession>A0AAV7V5X3</accession>
<evidence type="ECO:0000256" key="1">
    <source>
        <dbReference type="SAM" id="MobiDB-lite"/>
    </source>
</evidence>
<dbReference type="AlphaFoldDB" id="A0AAV7V5X3"/>
<comment type="caution">
    <text evidence="2">The sequence shown here is derived from an EMBL/GenBank/DDBJ whole genome shotgun (WGS) entry which is preliminary data.</text>
</comment>
<reference evidence="2" key="1">
    <citation type="journal article" date="2022" name="bioRxiv">
        <title>Sequencing and chromosome-scale assembly of the giantPleurodeles waltlgenome.</title>
        <authorList>
            <person name="Brown T."/>
            <person name="Elewa A."/>
            <person name="Iarovenko S."/>
            <person name="Subramanian E."/>
            <person name="Araus A.J."/>
            <person name="Petzold A."/>
            <person name="Susuki M."/>
            <person name="Suzuki K.-i.T."/>
            <person name="Hayashi T."/>
            <person name="Toyoda A."/>
            <person name="Oliveira C."/>
            <person name="Osipova E."/>
            <person name="Leigh N.D."/>
            <person name="Simon A."/>
            <person name="Yun M.H."/>
        </authorList>
    </citation>
    <scope>NUCLEOTIDE SEQUENCE</scope>
    <source>
        <strain evidence="2">20211129_DDA</strain>
        <tissue evidence="2">Liver</tissue>
    </source>
</reference>
<evidence type="ECO:0000313" key="2">
    <source>
        <dbReference type="EMBL" id="KAJ1196762.1"/>
    </source>
</evidence>
<evidence type="ECO:0000313" key="3">
    <source>
        <dbReference type="Proteomes" id="UP001066276"/>
    </source>
</evidence>
<feature type="region of interest" description="Disordered" evidence="1">
    <location>
        <begin position="42"/>
        <end position="117"/>
    </location>
</feature>
<dbReference type="EMBL" id="JANPWB010000003">
    <property type="protein sequence ID" value="KAJ1196762.1"/>
    <property type="molecule type" value="Genomic_DNA"/>
</dbReference>